<gene>
    <name evidence="1" type="ORF">DUNSADRAFT_16144</name>
</gene>
<organism evidence="1 2">
    <name type="scientific">Dunaliella salina</name>
    <name type="common">Green alga</name>
    <name type="synonym">Protococcus salinus</name>
    <dbReference type="NCBI Taxonomy" id="3046"/>
    <lineage>
        <taxon>Eukaryota</taxon>
        <taxon>Viridiplantae</taxon>
        <taxon>Chlorophyta</taxon>
        <taxon>core chlorophytes</taxon>
        <taxon>Chlorophyceae</taxon>
        <taxon>CS clade</taxon>
        <taxon>Chlamydomonadales</taxon>
        <taxon>Dunaliellaceae</taxon>
        <taxon>Dunaliella</taxon>
    </lineage>
</organism>
<sequence length="82" mass="9296">MVVHNSAVLLQDCCHRMEDGTLGKLSLCVWNQSCPGQFFTLPNSICKYFLSSLKYRCSMQLVSQVTSGRCRVDKKLIRHVEG</sequence>
<dbReference type="EMBL" id="MU069508">
    <property type="protein sequence ID" value="KAF5840629.1"/>
    <property type="molecule type" value="Genomic_DNA"/>
</dbReference>
<evidence type="ECO:0008006" key="3">
    <source>
        <dbReference type="Google" id="ProtNLM"/>
    </source>
</evidence>
<evidence type="ECO:0000313" key="2">
    <source>
        <dbReference type="Proteomes" id="UP000815325"/>
    </source>
</evidence>
<protein>
    <recommendedName>
        <fullName evidence="3">Encoded protein</fullName>
    </recommendedName>
</protein>
<accession>A0ABQ7H195</accession>
<reference evidence="1" key="1">
    <citation type="submission" date="2017-08" db="EMBL/GenBank/DDBJ databases">
        <authorList>
            <person name="Polle J.E."/>
            <person name="Barry K."/>
            <person name="Cushman J."/>
            <person name="Schmutz J."/>
            <person name="Tran D."/>
            <person name="Hathwaick L.T."/>
            <person name="Yim W.C."/>
            <person name="Jenkins J."/>
            <person name="Mckie-Krisberg Z.M."/>
            <person name="Prochnik S."/>
            <person name="Lindquist E."/>
            <person name="Dockter R.B."/>
            <person name="Adam C."/>
            <person name="Molina H."/>
            <person name="Bunkerborg J."/>
            <person name="Jin E."/>
            <person name="Buchheim M."/>
            <person name="Magnuson J."/>
        </authorList>
    </citation>
    <scope>NUCLEOTIDE SEQUENCE</scope>
    <source>
        <strain evidence="1">CCAP 19/18</strain>
    </source>
</reference>
<comment type="caution">
    <text evidence="1">The sequence shown here is derived from an EMBL/GenBank/DDBJ whole genome shotgun (WGS) entry which is preliminary data.</text>
</comment>
<name>A0ABQ7H195_DUNSA</name>
<proteinExistence type="predicted"/>
<dbReference type="Proteomes" id="UP000815325">
    <property type="component" value="Unassembled WGS sequence"/>
</dbReference>
<keyword evidence="2" id="KW-1185">Reference proteome</keyword>
<evidence type="ECO:0000313" key="1">
    <source>
        <dbReference type="EMBL" id="KAF5840629.1"/>
    </source>
</evidence>